<name>A0A914ZY27_PARUN</name>
<evidence type="ECO:0000256" key="1">
    <source>
        <dbReference type="SAM" id="Phobius"/>
    </source>
</evidence>
<evidence type="ECO:0000313" key="2">
    <source>
        <dbReference type="Proteomes" id="UP000887569"/>
    </source>
</evidence>
<evidence type="ECO:0000313" key="5">
    <source>
        <dbReference type="WBParaSite" id="PgE021_g001_t05"/>
    </source>
</evidence>
<dbReference type="WBParaSite" id="PgE021_g001_t05">
    <property type="protein sequence ID" value="PgE021_g001_t05"/>
    <property type="gene ID" value="PgE021_g001"/>
</dbReference>
<keyword evidence="1" id="KW-0812">Transmembrane</keyword>
<dbReference type="Proteomes" id="UP000887569">
    <property type="component" value="Unplaced"/>
</dbReference>
<accession>A0A914ZY27</accession>
<feature type="transmembrane region" description="Helical" evidence="1">
    <location>
        <begin position="20"/>
        <end position="42"/>
    </location>
</feature>
<dbReference type="WBParaSite" id="PgE021_g001_t02">
    <property type="protein sequence ID" value="PgE021_g001_t02"/>
    <property type="gene ID" value="PgE021_g001"/>
</dbReference>
<dbReference type="AlphaFoldDB" id="A0A914ZY27"/>
<keyword evidence="2" id="KW-1185">Reference proteome</keyword>
<sequence length="121" mass="13802">MSPHEQHVRSQHLTLLSSEYLGFMPVVFPVACARMPTVLLIAKLEESNQLLVRSINQLSQPLNKEHRLIILINHTNNCRGLETAETRQGLSRLLAPVYNTKLYSSRRLALIIFVSKNLDLE</sequence>
<evidence type="ECO:0000313" key="4">
    <source>
        <dbReference type="WBParaSite" id="PgE021_g001_t02"/>
    </source>
</evidence>
<protein>
    <submittedName>
        <fullName evidence="3 4">Centromere protein M</fullName>
    </submittedName>
</protein>
<evidence type="ECO:0000313" key="3">
    <source>
        <dbReference type="WBParaSite" id="PgE021_g001_t01"/>
    </source>
</evidence>
<keyword evidence="1" id="KW-1133">Transmembrane helix</keyword>
<proteinExistence type="predicted"/>
<keyword evidence="1" id="KW-0472">Membrane</keyword>
<organism evidence="2 5">
    <name type="scientific">Parascaris univalens</name>
    <name type="common">Nematode worm</name>
    <dbReference type="NCBI Taxonomy" id="6257"/>
    <lineage>
        <taxon>Eukaryota</taxon>
        <taxon>Metazoa</taxon>
        <taxon>Ecdysozoa</taxon>
        <taxon>Nematoda</taxon>
        <taxon>Chromadorea</taxon>
        <taxon>Rhabditida</taxon>
        <taxon>Spirurina</taxon>
        <taxon>Ascaridomorpha</taxon>
        <taxon>Ascaridoidea</taxon>
        <taxon>Ascarididae</taxon>
        <taxon>Parascaris</taxon>
    </lineage>
</organism>
<reference evidence="3 4" key="1">
    <citation type="submission" date="2022-11" db="UniProtKB">
        <authorList>
            <consortium name="WormBaseParasite"/>
        </authorList>
    </citation>
    <scope>IDENTIFICATION</scope>
</reference>
<dbReference type="WBParaSite" id="PgE021_g001_t01">
    <property type="protein sequence ID" value="PgE021_g001_t01"/>
    <property type="gene ID" value="PgE021_g001"/>
</dbReference>